<dbReference type="InterPro" id="IPR006026">
    <property type="entry name" value="Peptidase_Metallo"/>
</dbReference>
<dbReference type="SMART" id="SM00235">
    <property type="entry name" value="ZnMc"/>
    <property type="match status" value="1"/>
</dbReference>
<keyword evidence="5 6" id="KW-0482">Metalloprotease</keyword>
<feature type="binding site" evidence="6">
    <location>
        <position position="192"/>
    </location>
    <ligand>
        <name>Zn(2+)</name>
        <dbReference type="ChEBI" id="CHEBI:29105"/>
        <note>catalytic</note>
    </ligand>
</feature>
<sequence length="381" mass="42474">MKTQNLINLVKATTLSLGIFFASCSNESVDDIPEETGESTKLVNKYFKGDLIQVEDLGNGTLKWGDILFDEAQLSDKKIQFDALAAPNQGIDAKLGLASRVRKWSNNTIVYILDNSLSSRQREVTFDAMDEWINKTNIRFKERTNESSYVTIRNSGRNCNCASASLGVQGSRGTINMGVRTGIGVMTHEIGHTLGYLHEQNRSDRDQFVDIFPENIQDGAISQFRVDNNSVNPGRFDVASIMIYSSFTFSKNGQPVMLEKDGSRIPFRSTLSAGDIAGTNQLYPSDTGGGDTCEGVDEWVSGQQYNVGDRVTYQGFLYERDFSGWNRILECDTPVIEDICEGISEWSRNGSYSVGDQVTYQGFLYELQSNRRWSNLGRCGN</sequence>
<reference evidence="9" key="1">
    <citation type="journal article" date="2019" name="Int. J. Syst. Evol. Microbiol.">
        <title>The Global Catalogue of Microorganisms (GCM) 10K type strain sequencing project: providing services to taxonomists for standard genome sequencing and annotation.</title>
        <authorList>
            <consortium name="The Broad Institute Genomics Platform"/>
            <consortium name="The Broad Institute Genome Sequencing Center for Infectious Disease"/>
            <person name="Wu L."/>
            <person name="Ma J."/>
        </authorList>
    </citation>
    <scope>NUCLEOTIDE SEQUENCE [LARGE SCALE GENOMIC DNA]</scope>
    <source>
        <strain evidence="9">DT92</strain>
    </source>
</reference>
<dbReference type="SUPFAM" id="SSF55486">
    <property type="entry name" value="Metalloproteases ('zincins'), catalytic domain"/>
    <property type="match status" value="1"/>
</dbReference>
<comment type="caution">
    <text evidence="8">The sequence shown here is derived from an EMBL/GenBank/DDBJ whole genome shotgun (WGS) entry which is preliminary data.</text>
</comment>
<keyword evidence="1 6" id="KW-0645">Protease</keyword>
<evidence type="ECO:0000256" key="1">
    <source>
        <dbReference type="ARBA" id="ARBA00022670"/>
    </source>
</evidence>
<organism evidence="8 9">
    <name type="scientific">Aquimarina celericrescens</name>
    <dbReference type="NCBI Taxonomy" id="1964542"/>
    <lineage>
        <taxon>Bacteria</taxon>
        <taxon>Pseudomonadati</taxon>
        <taxon>Bacteroidota</taxon>
        <taxon>Flavobacteriia</taxon>
        <taxon>Flavobacteriales</taxon>
        <taxon>Flavobacteriaceae</taxon>
        <taxon>Aquimarina</taxon>
    </lineage>
</organism>
<dbReference type="EMBL" id="JBHUHY010000007">
    <property type="protein sequence ID" value="MFD2186991.1"/>
    <property type="molecule type" value="Genomic_DNA"/>
</dbReference>
<evidence type="ECO:0000256" key="4">
    <source>
        <dbReference type="ARBA" id="ARBA00022833"/>
    </source>
</evidence>
<dbReference type="Gene3D" id="2.10.10.20">
    <property type="entry name" value="Carbohydrate-binding module superfamily 5/12"/>
    <property type="match status" value="2"/>
</dbReference>
<evidence type="ECO:0000256" key="2">
    <source>
        <dbReference type="ARBA" id="ARBA00022723"/>
    </source>
</evidence>
<dbReference type="Proteomes" id="UP001597344">
    <property type="component" value="Unassembled WGS sequence"/>
</dbReference>
<protein>
    <submittedName>
        <fullName evidence="8">M12 family metallopeptidase</fullName>
    </submittedName>
</protein>
<dbReference type="PANTHER" id="PTHR10127:SF780">
    <property type="entry name" value="METALLOENDOPEPTIDASE"/>
    <property type="match status" value="1"/>
</dbReference>
<dbReference type="Gene3D" id="3.40.390.10">
    <property type="entry name" value="Collagenase (Catalytic Domain)"/>
    <property type="match status" value="1"/>
</dbReference>
<name>A0ABW5AWC7_9FLAO</name>
<keyword evidence="3 6" id="KW-0378">Hydrolase</keyword>
<accession>A0ABW5AWC7</accession>
<feature type="binding site" evidence="6">
    <location>
        <position position="188"/>
    </location>
    <ligand>
        <name>Zn(2+)</name>
        <dbReference type="ChEBI" id="CHEBI:29105"/>
        <note>catalytic</note>
    </ligand>
</feature>
<keyword evidence="9" id="KW-1185">Reference proteome</keyword>
<dbReference type="InterPro" id="IPR001506">
    <property type="entry name" value="Peptidase_M12A"/>
</dbReference>
<dbReference type="PROSITE" id="PS51257">
    <property type="entry name" value="PROKAR_LIPOPROTEIN"/>
    <property type="match status" value="1"/>
</dbReference>
<proteinExistence type="predicted"/>
<comment type="cofactor">
    <cofactor evidence="6">
        <name>Zn(2+)</name>
        <dbReference type="ChEBI" id="CHEBI:29105"/>
    </cofactor>
    <text evidence="6">Binds 1 zinc ion per subunit.</text>
</comment>
<feature type="binding site" evidence="6">
    <location>
        <position position="198"/>
    </location>
    <ligand>
        <name>Zn(2+)</name>
        <dbReference type="ChEBI" id="CHEBI:29105"/>
        <note>catalytic</note>
    </ligand>
</feature>
<comment type="caution">
    <text evidence="6">Lacks conserved residue(s) required for the propagation of feature annotation.</text>
</comment>
<evidence type="ECO:0000313" key="8">
    <source>
        <dbReference type="EMBL" id="MFD2186991.1"/>
    </source>
</evidence>
<dbReference type="PRINTS" id="PR00480">
    <property type="entry name" value="ASTACIN"/>
</dbReference>
<dbReference type="PANTHER" id="PTHR10127">
    <property type="entry name" value="DISCOIDIN, CUB, EGF, LAMININ , AND ZINC METALLOPROTEASE DOMAIN CONTAINING"/>
    <property type="match status" value="1"/>
</dbReference>
<feature type="active site" evidence="6">
    <location>
        <position position="189"/>
    </location>
</feature>
<evidence type="ECO:0000256" key="3">
    <source>
        <dbReference type="ARBA" id="ARBA00022801"/>
    </source>
</evidence>
<evidence type="ECO:0000256" key="6">
    <source>
        <dbReference type="PROSITE-ProRule" id="PRU01211"/>
    </source>
</evidence>
<dbReference type="Pfam" id="PF01400">
    <property type="entry name" value="Astacin"/>
    <property type="match status" value="1"/>
</dbReference>
<gene>
    <name evidence="8" type="ORF">ACFSJT_09320</name>
</gene>
<evidence type="ECO:0000256" key="5">
    <source>
        <dbReference type="ARBA" id="ARBA00023049"/>
    </source>
</evidence>
<feature type="domain" description="Peptidase M12A" evidence="7">
    <location>
        <begin position="95"/>
        <end position="285"/>
    </location>
</feature>
<keyword evidence="4 6" id="KW-0862">Zinc</keyword>
<dbReference type="PROSITE" id="PS51864">
    <property type="entry name" value="ASTACIN"/>
    <property type="match status" value="1"/>
</dbReference>
<keyword evidence="2 6" id="KW-0479">Metal-binding</keyword>
<evidence type="ECO:0000313" key="9">
    <source>
        <dbReference type="Proteomes" id="UP001597344"/>
    </source>
</evidence>
<dbReference type="InterPro" id="IPR024079">
    <property type="entry name" value="MetalloPept_cat_dom_sf"/>
</dbReference>
<evidence type="ECO:0000259" key="7">
    <source>
        <dbReference type="PROSITE" id="PS51864"/>
    </source>
</evidence>
<dbReference type="RefSeq" id="WP_378319990.1">
    <property type="nucleotide sequence ID" value="NZ_JBHUHY010000007.1"/>
</dbReference>